<reference evidence="1 2" key="1">
    <citation type="submission" date="2020-08" db="EMBL/GenBank/DDBJ databases">
        <title>Genomic Encyclopedia of Type Strains, Phase IV (KMG-IV): sequencing the most valuable type-strain genomes for metagenomic binning, comparative biology and taxonomic classification.</title>
        <authorList>
            <person name="Goeker M."/>
        </authorList>
    </citation>
    <scope>NUCLEOTIDE SEQUENCE [LARGE SCALE GENOMIC DNA]</scope>
    <source>
        <strain evidence="1 2">DSM 100734</strain>
    </source>
</reference>
<evidence type="ECO:0000313" key="1">
    <source>
        <dbReference type="EMBL" id="MBB6164819.1"/>
    </source>
</evidence>
<organism evidence="1 2">
    <name type="scientific">Rhizobium wenxiniae</name>
    <dbReference type="NCBI Taxonomy" id="1737357"/>
    <lineage>
        <taxon>Bacteria</taxon>
        <taxon>Pseudomonadati</taxon>
        <taxon>Pseudomonadota</taxon>
        <taxon>Alphaproteobacteria</taxon>
        <taxon>Hyphomicrobiales</taxon>
        <taxon>Rhizobiaceae</taxon>
        <taxon>Rhizobium/Agrobacterium group</taxon>
        <taxon>Rhizobium</taxon>
    </lineage>
</organism>
<protein>
    <submittedName>
        <fullName evidence="1">Uncharacterized protein</fullName>
    </submittedName>
</protein>
<sequence length="71" mass="7641">MRKKQPAGSLHCTFKRCLIGEIDSSTPQVSGKSISVHISGECDNFNGRFYQLSNKCGSDPSGRSGDGYSIV</sequence>
<proteinExistence type="predicted"/>
<comment type="caution">
    <text evidence="1">The sequence shown here is derived from an EMBL/GenBank/DDBJ whole genome shotgun (WGS) entry which is preliminary data.</text>
</comment>
<keyword evidence="2" id="KW-1185">Reference proteome</keyword>
<gene>
    <name evidence="1" type="ORF">HNQ72_004664</name>
</gene>
<dbReference type="Proteomes" id="UP000547879">
    <property type="component" value="Unassembled WGS sequence"/>
</dbReference>
<dbReference type="EMBL" id="JACHEG010000006">
    <property type="protein sequence ID" value="MBB6164819.1"/>
    <property type="molecule type" value="Genomic_DNA"/>
</dbReference>
<accession>A0A7W9YA62</accession>
<name>A0A7W9YA62_9HYPH</name>
<evidence type="ECO:0000313" key="2">
    <source>
        <dbReference type="Proteomes" id="UP000547879"/>
    </source>
</evidence>
<dbReference type="AlphaFoldDB" id="A0A7W9YA62"/>